<reference evidence="1" key="1">
    <citation type="journal article" date="2015" name="Nature">
        <title>Complex archaea that bridge the gap between prokaryotes and eukaryotes.</title>
        <authorList>
            <person name="Spang A."/>
            <person name="Saw J.H."/>
            <person name="Jorgensen S.L."/>
            <person name="Zaremba-Niedzwiedzka K."/>
            <person name="Martijn J."/>
            <person name="Lind A.E."/>
            <person name="van Eijk R."/>
            <person name="Schleper C."/>
            <person name="Guy L."/>
            <person name="Ettema T.J."/>
        </authorList>
    </citation>
    <scope>NUCLEOTIDE SEQUENCE</scope>
</reference>
<dbReference type="EMBL" id="LAZR01000873">
    <property type="protein sequence ID" value="KKN55771.1"/>
    <property type="molecule type" value="Genomic_DNA"/>
</dbReference>
<comment type="caution">
    <text evidence="1">The sequence shown here is derived from an EMBL/GenBank/DDBJ whole genome shotgun (WGS) entry which is preliminary data.</text>
</comment>
<proteinExistence type="predicted"/>
<accession>A0A0F9U3C5</accession>
<sequence>MVGEAGVSPVEVDLGCVVGNEQDVAKLYG</sequence>
<feature type="non-terminal residue" evidence="1">
    <location>
        <position position="29"/>
    </location>
</feature>
<dbReference type="AlphaFoldDB" id="A0A0F9U3C5"/>
<protein>
    <submittedName>
        <fullName evidence="1">Uncharacterized protein</fullName>
    </submittedName>
</protein>
<name>A0A0F9U3C5_9ZZZZ</name>
<gene>
    <name evidence="1" type="ORF">LCGC14_0579200</name>
</gene>
<organism evidence="1">
    <name type="scientific">marine sediment metagenome</name>
    <dbReference type="NCBI Taxonomy" id="412755"/>
    <lineage>
        <taxon>unclassified sequences</taxon>
        <taxon>metagenomes</taxon>
        <taxon>ecological metagenomes</taxon>
    </lineage>
</organism>
<evidence type="ECO:0000313" key="1">
    <source>
        <dbReference type="EMBL" id="KKN55771.1"/>
    </source>
</evidence>